<name>A0ABD3Q4K0_9STRA</name>
<dbReference type="InterPro" id="IPR032675">
    <property type="entry name" value="LRR_dom_sf"/>
</dbReference>
<accession>A0ABD3Q4K0</accession>
<reference evidence="1 2" key="1">
    <citation type="journal article" date="2020" name="G3 (Bethesda)">
        <title>Improved Reference Genome for Cyclotella cryptica CCMP332, a Model for Cell Wall Morphogenesis, Salinity Adaptation, and Lipid Production in Diatoms (Bacillariophyta).</title>
        <authorList>
            <person name="Roberts W.R."/>
            <person name="Downey K.M."/>
            <person name="Ruck E.C."/>
            <person name="Traller J.C."/>
            <person name="Alverson A.J."/>
        </authorList>
    </citation>
    <scope>NUCLEOTIDE SEQUENCE [LARGE SCALE GENOMIC DNA]</scope>
    <source>
        <strain evidence="1 2">CCMP332</strain>
    </source>
</reference>
<comment type="caution">
    <text evidence="1">The sequence shown here is derived from an EMBL/GenBank/DDBJ whole genome shotgun (WGS) entry which is preliminary data.</text>
</comment>
<proteinExistence type="predicted"/>
<dbReference type="Proteomes" id="UP001516023">
    <property type="component" value="Unassembled WGS sequence"/>
</dbReference>
<evidence type="ECO:0000313" key="1">
    <source>
        <dbReference type="EMBL" id="KAL3795153.1"/>
    </source>
</evidence>
<dbReference type="Pfam" id="PF00560">
    <property type="entry name" value="LRR_1"/>
    <property type="match status" value="2"/>
</dbReference>
<evidence type="ECO:0000313" key="2">
    <source>
        <dbReference type="Proteomes" id="UP001516023"/>
    </source>
</evidence>
<dbReference type="EMBL" id="JABMIG020000074">
    <property type="protein sequence ID" value="KAL3795153.1"/>
    <property type="molecule type" value="Genomic_DNA"/>
</dbReference>
<dbReference type="AlphaFoldDB" id="A0ABD3Q4K0"/>
<sequence>MGKSYILNFVSHENLELDLSTLKYLYLDSNHLLGLLSSSILQHKNALLEELWLQDNAFLGTVPLSLLRLDKLHDFLIDGNALTGLPEEICSPSINSNFCEDQVSPSGTSLCA</sequence>
<dbReference type="SUPFAM" id="SSF52058">
    <property type="entry name" value="L domain-like"/>
    <property type="match status" value="1"/>
</dbReference>
<dbReference type="Gene3D" id="3.80.10.10">
    <property type="entry name" value="Ribonuclease Inhibitor"/>
    <property type="match status" value="1"/>
</dbReference>
<keyword evidence="2" id="KW-1185">Reference proteome</keyword>
<protein>
    <submittedName>
        <fullName evidence="1">Uncharacterized protein</fullName>
    </submittedName>
</protein>
<organism evidence="1 2">
    <name type="scientific">Cyclotella cryptica</name>
    <dbReference type="NCBI Taxonomy" id="29204"/>
    <lineage>
        <taxon>Eukaryota</taxon>
        <taxon>Sar</taxon>
        <taxon>Stramenopiles</taxon>
        <taxon>Ochrophyta</taxon>
        <taxon>Bacillariophyta</taxon>
        <taxon>Coscinodiscophyceae</taxon>
        <taxon>Thalassiosirophycidae</taxon>
        <taxon>Stephanodiscales</taxon>
        <taxon>Stephanodiscaceae</taxon>
        <taxon>Cyclotella</taxon>
    </lineage>
</organism>
<dbReference type="InterPro" id="IPR001611">
    <property type="entry name" value="Leu-rich_rpt"/>
</dbReference>
<gene>
    <name evidence="1" type="ORF">HJC23_007381</name>
</gene>